<feature type="transmembrane region" description="Helical" evidence="1">
    <location>
        <begin position="12"/>
        <end position="29"/>
    </location>
</feature>
<protein>
    <submittedName>
        <fullName evidence="2">Carboxypeptidase-like regulatory domain-containing protein</fullName>
    </submittedName>
</protein>
<dbReference type="Proteomes" id="UP001595792">
    <property type="component" value="Unassembled WGS sequence"/>
</dbReference>
<gene>
    <name evidence="2" type="ORF">ACFOUY_14050</name>
</gene>
<dbReference type="EMBL" id="JBHSBY010000128">
    <property type="protein sequence ID" value="MFC4197824.1"/>
    <property type="molecule type" value="Genomic_DNA"/>
</dbReference>
<keyword evidence="3" id="KW-1185">Reference proteome</keyword>
<sequence length="84" mass="9239">MSKSECFQNGRFLYSLAFFMLFSCFAAFAQTTISGTVKDAGGLVMPGVSIKVKGSQNLTVTDDNGKFSLKADARYKWFILAYLS</sequence>
<dbReference type="SUPFAM" id="SSF49464">
    <property type="entry name" value="Carboxypeptidase regulatory domain-like"/>
    <property type="match status" value="1"/>
</dbReference>
<reference evidence="3" key="1">
    <citation type="journal article" date="2019" name="Int. J. Syst. Evol. Microbiol.">
        <title>The Global Catalogue of Microorganisms (GCM) 10K type strain sequencing project: providing services to taxonomists for standard genome sequencing and annotation.</title>
        <authorList>
            <consortium name="The Broad Institute Genomics Platform"/>
            <consortium name="The Broad Institute Genome Sequencing Center for Infectious Disease"/>
            <person name="Wu L."/>
            <person name="Ma J."/>
        </authorList>
    </citation>
    <scope>NUCLEOTIDE SEQUENCE [LARGE SCALE GENOMIC DNA]</scope>
    <source>
        <strain evidence="3">CCM 8689</strain>
    </source>
</reference>
<evidence type="ECO:0000313" key="3">
    <source>
        <dbReference type="Proteomes" id="UP001595792"/>
    </source>
</evidence>
<comment type="caution">
    <text evidence="2">The sequence shown here is derived from an EMBL/GenBank/DDBJ whole genome shotgun (WGS) entry which is preliminary data.</text>
</comment>
<dbReference type="Pfam" id="PF13715">
    <property type="entry name" value="CarbopepD_reg_2"/>
    <property type="match status" value="1"/>
</dbReference>
<name>A0ABV8NLX4_9SPHI</name>
<proteinExistence type="predicted"/>
<evidence type="ECO:0000313" key="2">
    <source>
        <dbReference type="EMBL" id="MFC4197824.1"/>
    </source>
</evidence>
<accession>A0ABV8NLX4</accession>
<dbReference type="InterPro" id="IPR008969">
    <property type="entry name" value="CarboxyPept-like_regulatory"/>
</dbReference>
<dbReference type="Gene3D" id="2.60.40.1120">
    <property type="entry name" value="Carboxypeptidase-like, regulatory domain"/>
    <property type="match status" value="1"/>
</dbReference>
<evidence type="ECO:0000256" key="1">
    <source>
        <dbReference type="SAM" id="Phobius"/>
    </source>
</evidence>
<dbReference type="PROSITE" id="PS51257">
    <property type="entry name" value="PROKAR_LIPOPROTEIN"/>
    <property type="match status" value="1"/>
</dbReference>
<keyword evidence="1" id="KW-0812">Transmembrane</keyword>
<keyword evidence="1" id="KW-0472">Membrane</keyword>
<dbReference type="RefSeq" id="WP_378961465.1">
    <property type="nucleotide sequence ID" value="NZ_JBHRXC010000016.1"/>
</dbReference>
<organism evidence="2 3">
    <name type="scientific">Pedobacter jamesrossensis</name>
    <dbReference type="NCBI Taxonomy" id="1908238"/>
    <lineage>
        <taxon>Bacteria</taxon>
        <taxon>Pseudomonadati</taxon>
        <taxon>Bacteroidota</taxon>
        <taxon>Sphingobacteriia</taxon>
        <taxon>Sphingobacteriales</taxon>
        <taxon>Sphingobacteriaceae</taxon>
        <taxon>Pedobacter</taxon>
    </lineage>
</organism>
<keyword evidence="1" id="KW-1133">Transmembrane helix</keyword>